<name>A0A6M3JRQ4_9ZZZZ</name>
<evidence type="ECO:0000313" key="1">
    <source>
        <dbReference type="EMBL" id="QJA71457.1"/>
    </source>
</evidence>
<reference evidence="1" key="1">
    <citation type="submission" date="2020-03" db="EMBL/GenBank/DDBJ databases">
        <title>The deep terrestrial virosphere.</title>
        <authorList>
            <person name="Holmfeldt K."/>
            <person name="Nilsson E."/>
            <person name="Simone D."/>
            <person name="Lopez-Fernandez M."/>
            <person name="Wu X."/>
            <person name="de Brujin I."/>
            <person name="Lundin D."/>
            <person name="Andersson A."/>
            <person name="Bertilsson S."/>
            <person name="Dopson M."/>
        </authorList>
    </citation>
    <scope>NUCLEOTIDE SEQUENCE</scope>
    <source>
        <strain evidence="1">MM415A03168</strain>
    </source>
</reference>
<dbReference type="EMBL" id="MT141875">
    <property type="protein sequence ID" value="QJA71457.1"/>
    <property type="molecule type" value="Genomic_DNA"/>
</dbReference>
<protein>
    <submittedName>
        <fullName evidence="1">Uncharacterized protein</fullName>
    </submittedName>
</protein>
<gene>
    <name evidence="1" type="ORF">MM415A03168_0003</name>
</gene>
<organism evidence="1">
    <name type="scientific">viral metagenome</name>
    <dbReference type="NCBI Taxonomy" id="1070528"/>
    <lineage>
        <taxon>unclassified sequences</taxon>
        <taxon>metagenomes</taxon>
        <taxon>organismal metagenomes</taxon>
    </lineage>
</organism>
<proteinExistence type="predicted"/>
<accession>A0A6M3JRQ4</accession>
<sequence>MLDSIYFKIFNSKIDIYSKINLMGVISFWKSFIKHIRRGSKPWMILSQLNGIKMCVKQLVEKRPGEGK</sequence>
<dbReference type="AlphaFoldDB" id="A0A6M3JRQ4"/>